<organism evidence="3 4">
    <name type="scientific">Paracoccus jeotgali</name>
    <dbReference type="NCBI Taxonomy" id="2065379"/>
    <lineage>
        <taxon>Bacteria</taxon>
        <taxon>Pseudomonadati</taxon>
        <taxon>Pseudomonadota</taxon>
        <taxon>Alphaproteobacteria</taxon>
        <taxon>Rhodobacterales</taxon>
        <taxon>Paracoccaceae</taxon>
        <taxon>Paracoccus</taxon>
    </lineage>
</organism>
<dbReference type="InterPro" id="IPR012788">
    <property type="entry name" value="Decarb_PcaC"/>
</dbReference>
<evidence type="ECO:0000256" key="1">
    <source>
        <dbReference type="SAM" id="MobiDB-lite"/>
    </source>
</evidence>
<keyword evidence="4" id="KW-1185">Reference proteome</keyword>
<dbReference type="RefSeq" id="WP_101500224.1">
    <property type="nucleotide sequence ID" value="NZ_CP025583.1"/>
</dbReference>
<dbReference type="InterPro" id="IPR003779">
    <property type="entry name" value="CMD-like"/>
</dbReference>
<sequence>MSEPHSSGAALSDRHARGMQVRREVLGDAHVDRAQADASDFDGPFQDLITRAAWGTVWASDGISRRERSMLTLALLAATGNFEEIPMHVRATARTGASRRDILEAFQHVAIYAGVPRANHALKLAKQTYAQMDADSDALSTDTASTDTARTGDRP</sequence>
<feature type="domain" description="Carboxymuconolactone decarboxylase-like" evidence="2">
    <location>
        <begin position="45"/>
        <end position="126"/>
    </location>
</feature>
<name>A0A2K9MGV2_9RHOB</name>
<protein>
    <submittedName>
        <fullName evidence="3">4-carboxymuconolactone decarboxylase</fullName>
    </submittedName>
</protein>
<dbReference type="Pfam" id="PF02627">
    <property type="entry name" value="CMD"/>
    <property type="match status" value="1"/>
</dbReference>
<dbReference type="OrthoDB" id="7507676at2"/>
<dbReference type="PANTHER" id="PTHR33570">
    <property type="entry name" value="4-CARBOXYMUCONOLACTONE DECARBOXYLASE FAMILY PROTEIN"/>
    <property type="match status" value="1"/>
</dbReference>
<feature type="region of interest" description="Disordered" evidence="1">
    <location>
        <begin position="135"/>
        <end position="155"/>
    </location>
</feature>
<dbReference type="SUPFAM" id="SSF69118">
    <property type="entry name" value="AhpD-like"/>
    <property type="match status" value="1"/>
</dbReference>
<dbReference type="AlphaFoldDB" id="A0A2K9MGV2"/>
<dbReference type="InterPro" id="IPR052512">
    <property type="entry name" value="4CMD/NDH-1_regulator"/>
</dbReference>
<dbReference type="KEGG" id="paru:CYR75_11850"/>
<dbReference type="Gene3D" id="1.20.1290.10">
    <property type="entry name" value="AhpD-like"/>
    <property type="match status" value="1"/>
</dbReference>
<dbReference type="Proteomes" id="UP000234882">
    <property type="component" value="Chromosome"/>
</dbReference>
<reference evidence="4" key="1">
    <citation type="submission" date="2017-12" db="EMBL/GenBank/DDBJ databases">
        <title>Genomic analysis of Paracoccus sp. CBA4604.</title>
        <authorList>
            <person name="Roh S.W."/>
            <person name="Kim J.Y."/>
            <person name="Kim J.S."/>
        </authorList>
    </citation>
    <scope>NUCLEOTIDE SEQUENCE [LARGE SCALE GENOMIC DNA]</scope>
    <source>
        <strain evidence="4">CBA4604</strain>
    </source>
</reference>
<proteinExistence type="predicted"/>
<dbReference type="InterPro" id="IPR029032">
    <property type="entry name" value="AhpD-like"/>
</dbReference>
<dbReference type="PANTHER" id="PTHR33570:SF2">
    <property type="entry name" value="CARBOXYMUCONOLACTONE DECARBOXYLASE-LIKE DOMAIN-CONTAINING PROTEIN"/>
    <property type="match status" value="1"/>
</dbReference>
<evidence type="ECO:0000313" key="3">
    <source>
        <dbReference type="EMBL" id="AUM74879.1"/>
    </source>
</evidence>
<dbReference type="NCBIfam" id="TIGR02425">
    <property type="entry name" value="decarb_PcaC"/>
    <property type="match status" value="1"/>
</dbReference>
<gene>
    <name evidence="3" type="primary">pcaC</name>
    <name evidence="3" type="ORF">CYR75_11850</name>
</gene>
<evidence type="ECO:0000259" key="2">
    <source>
        <dbReference type="Pfam" id="PF02627"/>
    </source>
</evidence>
<evidence type="ECO:0000313" key="4">
    <source>
        <dbReference type="Proteomes" id="UP000234882"/>
    </source>
</evidence>
<dbReference type="GO" id="GO:0051920">
    <property type="term" value="F:peroxiredoxin activity"/>
    <property type="evidence" value="ECO:0007669"/>
    <property type="project" value="InterPro"/>
</dbReference>
<dbReference type="EMBL" id="CP025583">
    <property type="protein sequence ID" value="AUM74879.1"/>
    <property type="molecule type" value="Genomic_DNA"/>
</dbReference>
<accession>A0A2K9MGV2</accession>
<feature type="compositionally biased region" description="Low complexity" evidence="1">
    <location>
        <begin position="137"/>
        <end position="149"/>
    </location>
</feature>